<dbReference type="Proteomes" id="UP000237105">
    <property type="component" value="Unassembled WGS sequence"/>
</dbReference>
<dbReference type="EMBL" id="JXTB01000027">
    <property type="protein sequence ID" value="PON74812.1"/>
    <property type="molecule type" value="Genomic_DNA"/>
</dbReference>
<evidence type="ECO:0000313" key="3">
    <source>
        <dbReference type="Proteomes" id="UP000237105"/>
    </source>
</evidence>
<feature type="compositionally biased region" description="Basic and acidic residues" evidence="1">
    <location>
        <begin position="74"/>
        <end position="96"/>
    </location>
</feature>
<accession>A0A2P5DNF0</accession>
<dbReference type="PANTHER" id="PTHR36364:SF1">
    <property type="entry name" value="OS03G0203000 PROTEIN"/>
    <property type="match status" value="1"/>
</dbReference>
<evidence type="ECO:0000256" key="1">
    <source>
        <dbReference type="SAM" id="MobiDB-lite"/>
    </source>
</evidence>
<feature type="region of interest" description="Disordered" evidence="1">
    <location>
        <begin position="1"/>
        <end position="297"/>
    </location>
</feature>
<dbReference type="OrthoDB" id="1920561at2759"/>
<protein>
    <submittedName>
        <fullName evidence="2">Btz domain containing protein</fullName>
    </submittedName>
</protein>
<gene>
    <name evidence="2" type="ORF">PanWU01x14_048710</name>
</gene>
<comment type="caution">
    <text evidence="2">The sequence shown here is derived from an EMBL/GenBank/DDBJ whole genome shotgun (WGS) entry which is preliminary data.</text>
</comment>
<dbReference type="PANTHER" id="PTHR36364">
    <property type="entry name" value="OS03G0203000 PROTEIN"/>
    <property type="match status" value="1"/>
</dbReference>
<dbReference type="STRING" id="3476.A0A2P5DNF0"/>
<sequence length="332" mass="37801">MSRREGRDSDSKQHRSRFDRDPSPKRSRRDGKAAPERLRSSDNLDSRSQTDQDQKRHRRLQDGLPLETPLKTNPKPERGDPSNDTDRKPDGQHEGTKLSSGPAEAPRSRSYFQHDERGNAARVGRSSGRGATGERGWWRDSRDQHNEKTENKKATNETWKRDDRAKGDEKGNWRHDRFFEVEADAPPARKRPAFREKKIQVDSELADRAATVTSKSSNLEWPAEESLKEERGHSARHLDRSEKPFVGDRAPNRRELPRGGFPSRERYRGGGAGGDGNGNYRRRDGFSGGHGFHGSGTRVEKWKHDLYQEANRSPTPKNEEDQIAKVEALLAS</sequence>
<name>A0A2P5DNF0_PARAD</name>
<organism evidence="2 3">
    <name type="scientific">Parasponia andersonii</name>
    <name type="common">Sponia andersonii</name>
    <dbReference type="NCBI Taxonomy" id="3476"/>
    <lineage>
        <taxon>Eukaryota</taxon>
        <taxon>Viridiplantae</taxon>
        <taxon>Streptophyta</taxon>
        <taxon>Embryophyta</taxon>
        <taxon>Tracheophyta</taxon>
        <taxon>Spermatophyta</taxon>
        <taxon>Magnoliopsida</taxon>
        <taxon>eudicotyledons</taxon>
        <taxon>Gunneridae</taxon>
        <taxon>Pentapetalae</taxon>
        <taxon>rosids</taxon>
        <taxon>fabids</taxon>
        <taxon>Rosales</taxon>
        <taxon>Cannabaceae</taxon>
        <taxon>Parasponia</taxon>
    </lineage>
</organism>
<feature type="region of interest" description="Disordered" evidence="1">
    <location>
        <begin position="303"/>
        <end position="322"/>
    </location>
</feature>
<reference evidence="3" key="1">
    <citation type="submission" date="2016-06" db="EMBL/GenBank/DDBJ databases">
        <title>Parallel loss of symbiosis genes in relatives of nitrogen-fixing non-legume Parasponia.</title>
        <authorList>
            <person name="Van Velzen R."/>
            <person name="Holmer R."/>
            <person name="Bu F."/>
            <person name="Rutten L."/>
            <person name="Van Zeijl A."/>
            <person name="Liu W."/>
            <person name="Santuari L."/>
            <person name="Cao Q."/>
            <person name="Sharma T."/>
            <person name="Shen D."/>
            <person name="Roswanjaya Y."/>
            <person name="Wardhani T."/>
            <person name="Kalhor M.S."/>
            <person name="Jansen J."/>
            <person name="Van den Hoogen J."/>
            <person name="Gungor B."/>
            <person name="Hartog M."/>
            <person name="Hontelez J."/>
            <person name="Verver J."/>
            <person name="Yang W.-C."/>
            <person name="Schijlen E."/>
            <person name="Repin R."/>
            <person name="Schilthuizen M."/>
            <person name="Schranz E."/>
            <person name="Heidstra R."/>
            <person name="Miyata K."/>
            <person name="Fedorova E."/>
            <person name="Kohlen W."/>
            <person name="Bisseling T."/>
            <person name="Smit S."/>
            <person name="Geurts R."/>
        </authorList>
    </citation>
    <scope>NUCLEOTIDE SEQUENCE [LARGE SCALE GENOMIC DNA]</scope>
    <source>
        <strain evidence="3">cv. WU1-14</strain>
    </source>
</reference>
<feature type="compositionally biased region" description="Basic and acidic residues" evidence="1">
    <location>
        <begin position="136"/>
        <end position="180"/>
    </location>
</feature>
<keyword evidence="3" id="KW-1185">Reference proteome</keyword>
<feature type="compositionally biased region" description="Basic and acidic residues" evidence="1">
    <location>
        <begin position="193"/>
        <end position="207"/>
    </location>
</feature>
<feature type="compositionally biased region" description="Basic and acidic residues" evidence="1">
    <location>
        <begin position="225"/>
        <end position="268"/>
    </location>
</feature>
<feature type="compositionally biased region" description="Basic and acidic residues" evidence="1">
    <location>
        <begin position="1"/>
        <end position="54"/>
    </location>
</feature>
<dbReference type="AlphaFoldDB" id="A0A2P5DNF0"/>
<proteinExistence type="predicted"/>
<evidence type="ECO:0000313" key="2">
    <source>
        <dbReference type="EMBL" id="PON74812.1"/>
    </source>
</evidence>